<comment type="caution">
    <text evidence="3">The sequence shown here is derived from an EMBL/GenBank/DDBJ whole genome shotgun (WGS) entry which is preliminary data.</text>
</comment>
<evidence type="ECO:0000256" key="2">
    <source>
        <dbReference type="SAM" id="Coils"/>
    </source>
</evidence>
<protein>
    <submittedName>
        <fullName evidence="3">Phage shock protein A (PspA) family protein</fullName>
    </submittedName>
</protein>
<dbReference type="Proteomes" id="UP000199598">
    <property type="component" value="Unassembled WGS sequence"/>
</dbReference>
<keyword evidence="2" id="KW-0175">Coiled coil</keyword>
<proteinExistence type="inferred from homology"/>
<dbReference type="Pfam" id="PF04012">
    <property type="entry name" value="PspA_IM30"/>
    <property type="match status" value="1"/>
</dbReference>
<reference evidence="3 4" key="1">
    <citation type="submission" date="2016-10" db="EMBL/GenBank/DDBJ databases">
        <authorList>
            <person name="Varghese N."/>
            <person name="Submissions S."/>
        </authorList>
    </citation>
    <scope>NUCLEOTIDE SEQUENCE [LARGE SCALE GENOMIC DNA]</scope>
    <source>
        <strain evidence="3 4">DSM 16392</strain>
    </source>
</reference>
<dbReference type="InterPro" id="IPR007157">
    <property type="entry name" value="PspA_VIPP1"/>
</dbReference>
<sequence length="223" mass="24602">MSIWGKLFSAVKGHANNAAESIQDSNLMVILEQEIREAKDAIAKAKDERSRMTANRVLKERSVAELEGEVQRRTDAARTAKSSGDEALAVEIIESILKLKEKSISEQDLADQYKSTEEKMDASIRQSQDRIENLNRKIESAKATEALINAQKASSTSTVASNGKLASAVDSLDRLEQRQAHQQAMLEAAEQEARVDSGADLEEKIKRLERPGQGDVQKLLEAL</sequence>
<evidence type="ECO:0000256" key="1">
    <source>
        <dbReference type="ARBA" id="ARBA00043985"/>
    </source>
</evidence>
<evidence type="ECO:0000313" key="3">
    <source>
        <dbReference type="EMBL" id="SFK32055.1"/>
    </source>
</evidence>
<accession>A0A1I3YJQ9</accession>
<feature type="coiled-coil region" evidence="2">
    <location>
        <begin position="28"/>
        <end position="55"/>
    </location>
</feature>
<keyword evidence="4" id="KW-1185">Reference proteome</keyword>
<dbReference type="PANTHER" id="PTHR31088">
    <property type="entry name" value="MEMBRANE-ASSOCIATED PROTEIN VIPP1, CHLOROPLASTIC"/>
    <property type="match status" value="1"/>
</dbReference>
<dbReference type="EMBL" id="FOSK01000004">
    <property type="protein sequence ID" value="SFK32055.1"/>
    <property type="molecule type" value="Genomic_DNA"/>
</dbReference>
<comment type="similarity">
    <text evidence="1">Belongs to the PspA/Vipp/IM30 family.</text>
</comment>
<dbReference type="PANTHER" id="PTHR31088:SF9">
    <property type="entry name" value="PHAGE SHOCK PROTEIN A"/>
    <property type="match status" value="1"/>
</dbReference>
<dbReference type="RefSeq" id="WP_093518648.1">
    <property type="nucleotide sequence ID" value="NZ_FOSK01000004.1"/>
</dbReference>
<organism evidence="3 4">
    <name type="scientific">Pseudovibrio ascidiaceicola</name>
    <dbReference type="NCBI Taxonomy" id="285279"/>
    <lineage>
        <taxon>Bacteria</taxon>
        <taxon>Pseudomonadati</taxon>
        <taxon>Pseudomonadota</taxon>
        <taxon>Alphaproteobacteria</taxon>
        <taxon>Hyphomicrobiales</taxon>
        <taxon>Stappiaceae</taxon>
        <taxon>Pseudovibrio</taxon>
    </lineage>
</organism>
<feature type="coiled-coil region" evidence="2">
    <location>
        <begin position="117"/>
        <end position="192"/>
    </location>
</feature>
<evidence type="ECO:0000313" key="4">
    <source>
        <dbReference type="Proteomes" id="UP000199598"/>
    </source>
</evidence>
<name>A0A1I3YJQ9_9HYPH</name>
<gene>
    <name evidence="3" type="ORF">SAMN04488518_10471</name>
</gene>